<name>A0ABQ9GZL3_9NEOP</name>
<protein>
    <submittedName>
        <fullName evidence="2">Uncharacterized protein</fullName>
    </submittedName>
</protein>
<evidence type="ECO:0000256" key="1">
    <source>
        <dbReference type="SAM" id="MobiDB-lite"/>
    </source>
</evidence>
<gene>
    <name evidence="2" type="ORF">PR048_021939</name>
</gene>
<evidence type="ECO:0000313" key="3">
    <source>
        <dbReference type="Proteomes" id="UP001159363"/>
    </source>
</evidence>
<evidence type="ECO:0000313" key="2">
    <source>
        <dbReference type="EMBL" id="KAJ8877484.1"/>
    </source>
</evidence>
<keyword evidence="3" id="KW-1185">Reference proteome</keyword>
<accession>A0ABQ9GZL3</accession>
<feature type="region of interest" description="Disordered" evidence="1">
    <location>
        <begin position="1"/>
        <end position="47"/>
    </location>
</feature>
<proteinExistence type="predicted"/>
<organism evidence="2 3">
    <name type="scientific">Dryococelus australis</name>
    <dbReference type="NCBI Taxonomy" id="614101"/>
    <lineage>
        <taxon>Eukaryota</taxon>
        <taxon>Metazoa</taxon>
        <taxon>Ecdysozoa</taxon>
        <taxon>Arthropoda</taxon>
        <taxon>Hexapoda</taxon>
        <taxon>Insecta</taxon>
        <taxon>Pterygota</taxon>
        <taxon>Neoptera</taxon>
        <taxon>Polyneoptera</taxon>
        <taxon>Phasmatodea</taxon>
        <taxon>Verophasmatodea</taxon>
        <taxon>Anareolatae</taxon>
        <taxon>Phasmatidae</taxon>
        <taxon>Eurycanthinae</taxon>
        <taxon>Dryococelus</taxon>
    </lineage>
</organism>
<feature type="compositionally biased region" description="Basic and acidic residues" evidence="1">
    <location>
        <begin position="1"/>
        <end position="12"/>
    </location>
</feature>
<dbReference type="EMBL" id="JARBHB010000008">
    <property type="protein sequence ID" value="KAJ8877484.1"/>
    <property type="molecule type" value="Genomic_DNA"/>
</dbReference>
<comment type="caution">
    <text evidence="2">The sequence shown here is derived from an EMBL/GenBank/DDBJ whole genome shotgun (WGS) entry which is preliminary data.</text>
</comment>
<feature type="compositionally biased region" description="Basic and acidic residues" evidence="1">
    <location>
        <begin position="33"/>
        <end position="47"/>
    </location>
</feature>
<reference evidence="2 3" key="1">
    <citation type="submission" date="2023-02" db="EMBL/GenBank/DDBJ databases">
        <title>LHISI_Scaffold_Assembly.</title>
        <authorList>
            <person name="Stuart O.P."/>
            <person name="Cleave R."/>
            <person name="Magrath M.J.L."/>
            <person name="Mikheyev A.S."/>
        </authorList>
    </citation>
    <scope>NUCLEOTIDE SEQUENCE [LARGE SCALE GENOMIC DNA]</scope>
    <source>
        <strain evidence="2">Daus_M_001</strain>
        <tissue evidence="2">Leg muscle</tissue>
    </source>
</reference>
<sequence>MGVIEVSKEQRRNVRAGKTGVPRENPLTNGMRKSGDPGRSLCERPRRGESCPLFPLPSYISLEGVGRGLKGDTGTHIKCRIATMREALN</sequence>
<dbReference type="Proteomes" id="UP001159363">
    <property type="component" value="Chromosome 7"/>
</dbReference>